<accession>A0A7J8VI96</accession>
<sequence length="438" mass="50131">MLAESEAFIEQINVDLKATRMVESYAHNVAGERKNRVQELEMQMEEANKLEMAAVRQKMGLMEMTTSNQRGELEEIEHWNNMAKEEPTQVIKLAESLKSNLETVKEEMSGALNKEKLATSTVQTLPEEKTKLMKEMKNYRDKMEKSKKAMESLASALHQFSAKVREAKEKHSWSEKEHQSYKTKLEDLRSVLKATNDKYETCLVMPKPRLIFLQALLNRPRMNTRIPKLSGNEKKLVNLMKQSEEEASASKEEVGQLKESLKEAEFEGVVRENEELRAREAASLRKVEELAKLLEEATVKRKTKDCDLLPKLELPSKQSKEPQKENSLGVNDGSKEDGAKVENWNVQVKDSDEVELEVWESCEIGKNEFLPKMKPSILQEVESKPEVSEGLIDEINGSTKNVDDDGNSSPKKQQQNKKYKKKTLLYKLGTLLKKESNN</sequence>
<gene>
    <name evidence="4" type="ORF">Goklo_006626</name>
</gene>
<keyword evidence="1 2" id="KW-0175">Coiled coil</keyword>
<dbReference type="GO" id="GO:0007131">
    <property type="term" value="P:reciprocal meiotic recombination"/>
    <property type="evidence" value="ECO:0007669"/>
    <property type="project" value="TreeGrafter"/>
</dbReference>
<evidence type="ECO:0000313" key="4">
    <source>
        <dbReference type="EMBL" id="MBA0662521.1"/>
    </source>
</evidence>
<feature type="coiled-coil region" evidence="2">
    <location>
        <begin position="233"/>
        <end position="267"/>
    </location>
</feature>
<dbReference type="OrthoDB" id="6350175at2759"/>
<evidence type="ECO:0000313" key="5">
    <source>
        <dbReference type="Proteomes" id="UP000593573"/>
    </source>
</evidence>
<evidence type="ECO:0008006" key="6">
    <source>
        <dbReference type="Google" id="ProtNLM"/>
    </source>
</evidence>
<evidence type="ECO:0000256" key="1">
    <source>
        <dbReference type="ARBA" id="ARBA00023054"/>
    </source>
</evidence>
<dbReference type="Proteomes" id="UP000593573">
    <property type="component" value="Unassembled WGS sequence"/>
</dbReference>
<dbReference type="AlphaFoldDB" id="A0A7J8VI96"/>
<dbReference type="PANTHER" id="PTHR23160">
    <property type="entry name" value="SYNAPTONEMAL COMPLEX PROTEIN-RELATED"/>
    <property type="match status" value="1"/>
</dbReference>
<feature type="region of interest" description="Disordered" evidence="3">
    <location>
        <begin position="381"/>
        <end position="422"/>
    </location>
</feature>
<dbReference type="PANTHER" id="PTHR23160:SF20">
    <property type="entry name" value="OS02G0439200 PROTEIN"/>
    <property type="match status" value="1"/>
</dbReference>
<organism evidence="4 5">
    <name type="scientific">Gossypium klotzschianum</name>
    <dbReference type="NCBI Taxonomy" id="34286"/>
    <lineage>
        <taxon>Eukaryota</taxon>
        <taxon>Viridiplantae</taxon>
        <taxon>Streptophyta</taxon>
        <taxon>Embryophyta</taxon>
        <taxon>Tracheophyta</taxon>
        <taxon>Spermatophyta</taxon>
        <taxon>Magnoliopsida</taxon>
        <taxon>eudicotyledons</taxon>
        <taxon>Gunneridae</taxon>
        <taxon>Pentapetalae</taxon>
        <taxon>rosids</taxon>
        <taxon>malvids</taxon>
        <taxon>Malvales</taxon>
        <taxon>Malvaceae</taxon>
        <taxon>Malvoideae</taxon>
        <taxon>Gossypium</taxon>
    </lineage>
</organism>
<evidence type="ECO:0000256" key="3">
    <source>
        <dbReference type="SAM" id="MobiDB-lite"/>
    </source>
</evidence>
<feature type="coiled-coil region" evidence="2">
    <location>
        <begin position="30"/>
        <end position="57"/>
    </location>
</feature>
<name>A0A7J8VI96_9ROSI</name>
<dbReference type="EMBL" id="JABFAB010000010">
    <property type="protein sequence ID" value="MBA0662521.1"/>
    <property type="molecule type" value="Genomic_DNA"/>
</dbReference>
<comment type="caution">
    <text evidence="4">The sequence shown here is derived from an EMBL/GenBank/DDBJ whole genome shotgun (WGS) entry which is preliminary data.</text>
</comment>
<feature type="region of interest" description="Disordered" evidence="3">
    <location>
        <begin position="310"/>
        <end position="346"/>
    </location>
</feature>
<keyword evidence="5" id="KW-1185">Reference proteome</keyword>
<evidence type="ECO:0000256" key="2">
    <source>
        <dbReference type="SAM" id="Coils"/>
    </source>
</evidence>
<reference evidence="4 5" key="1">
    <citation type="journal article" date="2019" name="Genome Biol. Evol.">
        <title>Insights into the evolution of the New World diploid cottons (Gossypium, subgenus Houzingenia) based on genome sequencing.</title>
        <authorList>
            <person name="Grover C.E."/>
            <person name="Arick M.A. 2nd"/>
            <person name="Thrash A."/>
            <person name="Conover J.L."/>
            <person name="Sanders W.S."/>
            <person name="Peterson D.G."/>
            <person name="Frelichowski J.E."/>
            <person name="Scheffler J.A."/>
            <person name="Scheffler B.E."/>
            <person name="Wendel J.F."/>
        </authorList>
    </citation>
    <scope>NUCLEOTIDE SEQUENCE [LARGE SCALE GENOMIC DNA]</scope>
    <source>
        <strain evidence="4">57</strain>
        <tissue evidence="4">Leaf</tissue>
    </source>
</reference>
<proteinExistence type="predicted"/>
<protein>
    <recommendedName>
        <fullName evidence="6">WEB family protein</fullName>
    </recommendedName>
</protein>
<feature type="coiled-coil region" evidence="2">
    <location>
        <begin position="94"/>
        <end position="198"/>
    </location>
</feature>